<dbReference type="Pfam" id="PF18986">
    <property type="entry name" value="DUF5719"/>
    <property type="match status" value="1"/>
</dbReference>
<dbReference type="RefSeq" id="WP_212321693.1">
    <property type="nucleotide sequence ID" value="NZ_AP024463.1"/>
</dbReference>
<accession>A0ABX7Y2B7</accession>
<name>A0ABX7Y2B7_9ACTN</name>
<sequence>MMRRVLETLIGFAALTGIVIGITTLTPADLPRVSTVEAARSSKVVCVPAASGATVMVDNTTTVTPLGGPASETDRAVLREQESSVVAEGTTTPVGGALAGTGSVRTLTQCVKPVSQGVIALPATADTQLRLVNPDASEAAVDLTLYGADGEIQSLGARGIALAAHQERTIALSILTSEATPVGVAFKASRGRAAVMAVTQTQTSATASAPSQLGTSHLIPGVPAGATSTVVVLANPGETRATANLTAFGTTPAYQPQGGGNISIPAHSSVSVPLENALLGEASAIQVSSDEPVMAGLSFTLGDAAQVAPVTMATSLVTFTAPGGVLQLTNPGQAEVQATVTATGAGGAEETSTVSVGAGQTAVHSLPAGADLGQRVVVESAQPLFGAVVSSGDNGSWAAPLEQMGSGGVPPLEAELDPELH</sequence>
<reference evidence="2 3" key="1">
    <citation type="submission" date="2021-03" db="EMBL/GenBank/DDBJ databases">
        <title>Human Oral Microbial Genomes.</title>
        <authorList>
            <person name="Johnston C.D."/>
            <person name="Chen T."/>
            <person name="Dewhirst F.E."/>
        </authorList>
    </citation>
    <scope>NUCLEOTIDE SEQUENCE [LARGE SCALE GENOMIC DNA]</scope>
    <source>
        <strain evidence="2 3">DSMZ 100122</strain>
    </source>
</reference>
<dbReference type="Proteomes" id="UP000678513">
    <property type="component" value="Chromosome"/>
</dbReference>
<gene>
    <name evidence="2" type="ORF">J5A65_10220</name>
</gene>
<evidence type="ECO:0000256" key="1">
    <source>
        <dbReference type="SAM" id="MobiDB-lite"/>
    </source>
</evidence>
<dbReference type="InterPro" id="IPR043777">
    <property type="entry name" value="DUF5719"/>
</dbReference>
<protein>
    <recommendedName>
        <fullName evidence="4">Secreted protein</fullName>
    </recommendedName>
</protein>
<evidence type="ECO:0000313" key="2">
    <source>
        <dbReference type="EMBL" id="QUC07310.1"/>
    </source>
</evidence>
<proteinExistence type="predicted"/>
<evidence type="ECO:0000313" key="3">
    <source>
        <dbReference type="Proteomes" id="UP000678513"/>
    </source>
</evidence>
<keyword evidence="3" id="KW-1185">Reference proteome</keyword>
<organism evidence="2 3">
    <name type="scientific">Arachnia rubra</name>
    <dbReference type="NCBI Taxonomy" id="1547448"/>
    <lineage>
        <taxon>Bacteria</taxon>
        <taxon>Bacillati</taxon>
        <taxon>Actinomycetota</taxon>
        <taxon>Actinomycetes</taxon>
        <taxon>Propionibacteriales</taxon>
        <taxon>Propionibacteriaceae</taxon>
        <taxon>Arachnia</taxon>
    </lineage>
</organism>
<dbReference type="EMBL" id="CP072384">
    <property type="protein sequence ID" value="QUC07310.1"/>
    <property type="molecule type" value="Genomic_DNA"/>
</dbReference>
<feature type="region of interest" description="Disordered" evidence="1">
    <location>
        <begin position="398"/>
        <end position="421"/>
    </location>
</feature>
<evidence type="ECO:0008006" key="4">
    <source>
        <dbReference type="Google" id="ProtNLM"/>
    </source>
</evidence>